<evidence type="ECO:0008006" key="2">
    <source>
        <dbReference type="Google" id="ProtNLM"/>
    </source>
</evidence>
<accession>A0A382J8Q9</accession>
<dbReference type="SUPFAM" id="SSF47473">
    <property type="entry name" value="EF-hand"/>
    <property type="match status" value="1"/>
</dbReference>
<name>A0A382J8Q9_9ZZZZ</name>
<dbReference type="PROSITE" id="PS00018">
    <property type="entry name" value="EF_HAND_1"/>
    <property type="match status" value="1"/>
</dbReference>
<dbReference type="Gene3D" id="1.10.238.10">
    <property type="entry name" value="EF-hand"/>
    <property type="match status" value="1"/>
</dbReference>
<feature type="non-terminal residue" evidence="1">
    <location>
        <position position="131"/>
    </location>
</feature>
<dbReference type="AlphaFoldDB" id="A0A382J8Q9"/>
<organism evidence="1">
    <name type="scientific">marine metagenome</name>
    <dbReference type="NCBI Taxonomy" id="408172"/>
    <lineage>
        <taxon>unclassified sequences</taxon>
        <taxon>metagenomes</taxon>
        <taxon>ecological metagenomes</taxon>
    </lineage>
</organism>
<dbReference type="InterPro" id="IPR011992">
    <property type="entry name" value="EF-hand-dom_pair"/>
</dbReference>
<reference evidence="1" key="1">
    <citation type="submission" date="2018-05" db="EMBL/GenBank/DDBJ databases">
        <authorList>
            <person name="Lanie J.A."/>
            <person name="Ng W.-L."/>
            <person name="Kazmierczak K.M."/>
            <person name="Andrzejewski T.M."/>
            <person name="Davidsen T.M."/>
            <person name="Wayne K.J."/>
            <person name="Tettelin H."/>
            <person name="Glass J.I."/>
            <person name="Rusch D."/>
            <person name="Podicherti R."/>
            <person name="Tsui H.-C.T."/>
            <person name="Winkler M.E."/>
        </authorList>
    </citation>
    <scope>NUCLEOTIDE SEQUENCE</scope>
</reference>
<dbReference type="InterPro" id="IPR018247">
    <property type="entry name" value="EF_Hand_1_Ca_BS"/>
</dbReference>
<gene>
    <name evidence="1" type="ORF">METZ01_LOCUS260317</name>
</gene>
<protein>
    <recommendedName>
        <fullName evidence="2">EF-hand domain-containing protein</fullName>
    </recommendedName>
</protein>
<evidence type="ECO:0000313" key="1">
    <source>
        <dbReference type="EMBL" id="SVC07463.1"/>
    </source>
</evidence>
<sequence>MPTQRNWITILLLWIFCLSSSAFAQADNKKKKVLIGGHTPRQILVMFKFKGLVAITDGQWASYRRVFGFLDADRDGRHSKQEYIVNGVHMNEQSRRGIFAASDSDRDGYVSEAEYVHNRIITDEAKEIFYR</sequence>
<proteinExistence type="predicted"/>
<dbReference type="EMBL" id="UINC01072076">
    <property type="protein sequence ID" value="SVC07463.1"/>
    <property type="molecule type" value="Genomic_DNA"/>
</dbReference>